<gene>
    <name evidence="6" type="primary">tviB</name>
    <name evidence="6" type="ORF">H0A62_14955</name>
</gene>
<evidence type="ECO:0000256" key="2">
    <source>
        <dbReference type="ARBA" id="ARBA00023002"/>
    </source>
</evidence>
<dbReference type="InterPro" id="IPR014026">
    <property type="entry name" value="UDP-Glc/GDP-Man_DH_dimer"/>
</dbReference>
<evidence type="ECO:0000256" key="1">
    <source>
        <dbReference type="ARBA" id="ARBA00006601"/>
    </source>
</evidence>
<dbReference type="InterPro" id="IPR036291">
    <property type="entry name" value="NAD(P)-bd_dom_sf"/>
</dbReference>
<dbReference type="Pfam" id="PF00984">
    <property type="entry name" value="UDPG_MGDP_dh"/>
    <property type="match status" value="1"/>
</dbReference>
<dbReference type="Pfam" id="PF03721">
    <property type="entry name" value="UDPG_MGDP_dh_N"/>
    <property type="match status" value="1"/>
</dbReference>
<organism evidence="6 7">
    <name type="scientific">Pollutimonas harenae</name>
    <dbReference type="NCBI Taxonomy" id="657015"/>
    <lineage>
        <taxon>Bacteria</taxon>
        <taxon>Pseudomonadati</taxon>
        <taxon>Pseudomonadota</taxon>
        <taxon>Betaproteobacteria</taxon>
        <taxon>Burkholderiales</taxon>
        <taxon>Alcaligenaceae</taxon>
        <taxon>Pollutimonas</taxon>
    </lineage>
</organism>
<proteinExistence type="inferred from homology"/>
<comment type="caution">
    <text evidence="6">The sequence shown here is derived from an EMBL/GenBank/DDBJ whole genome shotgun (WGS) entry which is preliminary data.</text>
</comment>
<dbReference type="InterPro" id="IPR008927">
    <property type="entry name" value="6-PGluconate_DH-like_C_sf"/>
</dbReference>
<dbReference type="PANTHER" id="PTHR43491">
    <property type="entry name" value="UDP-N-ACETYL-D-MANNOSAMINE DEHYDROGENASE"/>
    <property type="match status" value="1"/>
</dbReference>
<dbReference type="EMBL" id="JACCEV010000005">
    <property type="protein sequence ID" value="NYT86901.1"/>
    <property type="molecule type" value="Genomic_DNA"/>
</dbReference>
<dbReference type="PANTHER" id="PTHR43491:SF2">
    <property type="entry name" value="UDP-N-ACETYL-D-MANNOSAMINE DEHYDROGENASE"/>
    <property type="match status" value="1"/>
</dbReference>
<dbReference type="PIRSF" id="PIRSF500136">
    <property type="entry name" value="UDP_ManNAc_DH"/>
    <property type="match status" value="1"/>
</dbReference>
<dbReference type="NCBIfam" id="TIGR03026">
    <property type="entry name" value="NDP-sugDHase"/>
    <property type="match status" value="1"/>
</dbReference>
<dbReference type="SUPFAM" id="SSF52413">
    <property type="entry name" value="UDP-glucose/GDP-mannose dehydrogenase C-terminal domain"/>
    <property type="match status" value="1"/>
</dbReference>
<reference evidence="6 7" key="1">
    <citation type="submission" date="2020-07" db="EMBL/GenBank/DDBJ databases">
        <title>Taxonomic revisions and descriptions of new bacterial species based on genomic comparisons in the high-G+C-content subgroup of the family Alcaligenaceae.</title>
        <authorList>
            <person name="Szabo A."/>
            <person name="Felfoldi T."/>
        </authorList>
    </citation>
    <scope>NUCLEOTIDE SEQUENCE [LARGE SCALE GENOMIC DNA]</scope>
    <source>
        <strain evidence="6 7">DSM 25667</strain>
    </source>
</reference>
<evidence type="ECO:0000313" key="6">
    <source>
        <dbReference type="EMBL" id="NYT86901.1"/>
    </source>
</evidence>
<dbReference type="NCBIfam" id="NF011729">
    <property type="entry name" value="PRK15182.1"/>
    <property type="match status" value="1"/>
</dbReference>
<dbReference type="OrthoDB" id="9803238at2"/>
<feature type="domain" description="UDP-glucose/GDP-mannose dehydrogenase C-terminal" evidence="5">
    <location>
        <begin position="317"/>
        <end position="417"/>
    </location>
</feature>
<keyword evidence="3" id="KW-0520">NAD</keyword>
<dbReference type="GO" id="GO:0016616">
    <property type="term" value="F:oxidoreductase activity, acting on the CH-OH group of donors, NAD or NADP as acceptor"/>
    <property type="evidence" value="ECO:0007669"/>
    <property type="project" value="InterPro"/>
</dbReference>
<dbReference type="InterPro" id="IPR028359">
    <property type="entry name" value="UDP_ManNAc/GlcNAc_DH"/>
</dbReference>
<comment type="similarity">
    <text evidence="1 4">Belongs to the UDP-glucose/GDP-mannose dehydrogenase family.</text>
</comment>
<dbReference type="Proteomes" id="UP000554144">
    <property type="component" value="Unassembled WGS sequence"/>
</dbReference>
<dbReference type="SUPFAM" id="SSF48179">
    <property type="entry name" value="6-phosphogluconate dehydrogenase C-terminal domain-like"/>
    <property type="match status" value="1"/>
</dbReference>
<keyword evidence="7" id="KW-1185">Reference proteome</keyword>
<dbReference type="InterPro" id="IPR017476">
    <property type="entry name" value="UDP-Glc/GDP-Man"/>
</dbReference>
<evidence type="ECO:0000256" key="4">
    <source>
        <dbReference type="PIRNR" id="PIRNR000124"/>
    </source>
</evidence>
<dbReference type="InterPro" id="IPR001732">
    <property type="entry name" value="UDP-Glc/GDP-Man_DH_N"/>
</dbReference>
<dbReference type="InterPro" id="IPR036220">
    <property type="entry name" value="UDP-Glc/GDP-Man_DH_C_sf"/>
</dbReference>
<keyword evidence="2" id="KW-0560">Oxidoreductase</keyword>
<dbReference type="InterPro" id="IPR014027">
    <property type="entry name" value="UDP-Glc/GDP-Man_DH_C"/>
</dbReference>
<dbReference type="SMART" id="SM00984">
    <property type="entry name" value="UDPG_MGDP_dh_C"/>
    <property type="match status" value="1"/>
</dbReference>
<dbReference type="Gene3D" id="3.40.50.720">
    <property type="entry name" value="NAD(P)-binding Rossmann-like Domain"/>
    <property type="match status" value="2"/>
</dbReference>
<accession>A0A853GX22</accession>
<dbReference type="RefSeq" id="WP_130040508.1">
    <property type="nucleotide sequence ID" value="NZ_JACCEV010000005.1"/>
</dbReference>
<evidence type="ECO:0000256" key="3">
    <source>
        <dbReference type="ARBA" id="ARBA00023027"/>
    </source>
</evidence>
<dbReference type="Pfam" id="PF03720">
    <property type="entry name" value="UDPG_MGDP_dh_C"/>
    <property type="match status" value="1"/>
</dbReference>
<dbReference type="GO" id="GO:0051287">
    <property type="term" value="F:NAD binding"/>
    <property type="evidence" value="ECO:0007669"/>
    <property type="project" value="InterPro"/>
</dbReference>
<evidence type="ECO:0000313" key="7">
    <source>
        <dbReference type="Proteomes" id="UP000554144"/>
    </source>
</evidence>
<protein>
    <submittedName>
        <fullName evidence="6">Vi polysaccharide biosynthesis UDP-N-acetylglucosamine C-6 dehydrogenase TviB</fullName>
    </submittedName>
</protein>
<evidence type="ECO:0000259" key="5">
    <source>
        <dbReference type="SMART" id="SM00984"/>
    </source>
</evidence>
<dbReference type="PIRSF" id="PIRSF000124">
    <property type="entry name" value="UDPglc_GDPman_dh"/>
    <property type="match status" value="1"/>
</dbReference>
<dbReference type="GO" id="GO:0016628">
    <property type="term" value="F:oxidoreductase activity, acting on the CH-CH group of donors, NAD or NADP as acceptor"/>
    <property type="evidence" value="ECO:0007669"/>
    <property type="project" value="InterPro"/>
</dbReference>
<dbReference type="SUPFAM" id="SSF51735">
    <property type="entry name" value="NAD(P)-binding Rossmann-fold domains"/>
    <property type="match status" value="1"/>
</dbReference>
<sequence length="424" mass="46695">MQIQDVKLAVVGLGYVGLPLAVEFGKKHSVLGFDINPRRVAELKEGRDHTLEVESAELAEASQLSFSNEAEHLAQANVFIVTVPTPIDEYKQPDLTPLVRASETIGKVLKRGDIVIYESTVYPGATEEECVPVLERVSGLRFNEDFYAGYSPERINPGDKAHRVSTIKKVTSGSTPEVADLVDELYGQIIVAGTHKAPSIRVAEAAKVIENTQRDVNIALINELALIFNRLGIDTQAVLEAAGTKWNFLPFRPGLVGGHCIGVDPYYLTHKAQSIGYHPEIILAGRRLNDSMGGYVVSQLVKSMTKRRIQVQGSKVLVMGLAFKENCPDLRNTRVVDIVRELGEYSIDVDVYDPWVDAEEAKREYDLDLVSKPEQGVYDAVILAVAHEQFVGMGSQAIHALGKPECVLYDLKYVLPASESDLRL</sequence>
<name>A0A853GX22_9BURK</name>
<dbReference type="GO" id="GO:0000271">
    <property type="term" value="P:polysaccharide biosynthetic process"/>
    <property type="evidence" value="ECO:0007669"/>
    <property type="project" value="InterPro"/>
</dbReference>
<dbReference type="AlphaFoldDB" id="A0A853GX22"/>